<name>A0A813ER45_POLGL</name>
<evidence type="ECO:0000313" key="2">
    <source>
        <dbReference type="Proteomes" id="UP000654075"/>
    </source>
</evidence>
<keyword evidence="2" id="KW-1185">Reference proteome</keyword>
<dbReference type="EMBL" id="CAJNNV010012658">
    <property type="protein sequence ID" value="CAE8600962.1"/>
    <property type="molecule type" value="Genomic_DNA"/>
</dbReference>
<proteinExistence type="predicted"/>
<sequence length="151" mass="16668">MSIWLKHFCAAAAVTVRKALFSSSRPVAMFMPKAESPLRTASDVSATAALAVQPVKIVRFMLVKEFLCGQPPHPATLQPAAVGAPEIRTFRRSQSCHLPISESKLQRKTRDVSRRSCCQSFLADPHQLACSRLRAHRAMIASHQQHLVALL</sequence>
<dbReference type="Proteomes" id="UP000654075">
    <property type="component" value="Unassembled WGS sequence"/>
</dbReference>
<reference evidence="1" key="1">
    <citation type="submission" date="2021-02" db="EMBL/GenBank/DDBJ databases">
        <authorList>
            <person name="Dougan E. K."/>
            <person name="Rhodes N."/>
            <person name="Thang M."/>
            <person name="Chan C."/>
        </authorList>
    </citation>
    <scope>NUCLEOTIDE SEQUENCE</scope>
</reference>
<protein>
    <submittedName>
        <fullName evidence="1">Uncharacterized protein</fullName>
    </submittedName>
</protein>
<gene>
    <name evidence="1" type="ORF">PGLA1383_LOCUS19261</name>
</gene>
<dbReference type="AlphaFoldDB" id="A0A813ER45"/>
<organism evidence="1 2">
    <name type="scientific">Polarella glacialis</name>
    <name type="common">Dinoflagellate</name>
    <dbReference type="NCBI Taxonomy" id="89957"/>
    <lineage>
        <taxon>Eukaryota</taxon>
        <taxon>Sar</taxon>
        <taxon>Alveolata</taxon>
        <taxon>Dinophyceae</taxon>
        <taxon>Suessiales</taxon>
        <taxon>Suessiaceae</taxon>
        <taxon>Polarella</taxon>
    </lineage>
</organism>
<accession>A0A813ER45</accession>
<comment type="caution">
    <text evidence="1">The sequence shown here is derived from an EMBL/GenBank/DDBJ whole genome shotgun (WGS) entry which is preliminary data.</text>
</comment>
<evidence type="ECO:0000313" key="1">
    <source>
        <dbReference type="EMBL" id="CAE8600962.1"/>
    </source>
</evidence>